<proteinExistence type="predicted"/>
<evidence type="ECO:0000313" key="3">
    <source>
        <dbReference type="EnsemblFungi" id="EJT77592"/>
    </source>
</evidence>
<dbReference type="AlphaFoldDB" id="J3NN40"/>
<protein>
    <submittedName>
        <fullName evidence="2 3">Uncharacterized protein</fullName>
    </submittedName>
</protein>
<reference evidence="3" key="5">
    <citation type="submission" date="2018-04" db="UniProtKB">
        <authorList>
            <consortium name="EnsemblFungi"/>
        </authorList>
    </citation>
    <scope>IDENTIFICATION</scope>
    <source>
        <strain evidence="3">R3-111a-1</strain>
    </source>
</reference>
<name>J3NN40_GAET3</name>
<keyword evidence="4" id="KW-1185">Reference proteome</keyword>
<reference evidence="3" key="4">
    <citation type="journal article" date="2015" name="G3 (Bethesda)">
        <title>Genome sequences of three phytopathogenic species of the Magnaporthaceae family of fungi.</title>
        <authorList>
            <person name="Okagaki L.H."/>
            <person name="Nunes C.C."/>
            <person name="Sailsbery J."/>
            <person name="Clay B."/>
            <person name="Brown D."/>
            <person name="John T."/>
            <person name="Oh Y."/>
            <person name="Young N."/>
            <person name="Fitzgerald M."/>
            <person name="Haas B.J."/>
            <person name="Zeng Q."/>
            <person name="Young S."/>
            <person name="Adiconis X."/>
            <person name="Fan L."/>
            <person name="Levin J.Z."/>
            <person name="Mitchell T.K."/>
            <person name="Okubara P.A."/>
            <person name="Farman M.L."/>
            <person name="Kohn L.M."/>
            <person name="Birren B."/>
            <person name="Ma L.-J."/>
            <person name="Dean R.A."/>
        </authorList>
    </citation>
    <scope>NUCLEOTIDE SEQUENCE</scope>
    <source>
        <strain evidence="3">R3-111a-1</strain>
    </source>
</reference>
<accession>J3NN40</accession>
<sequence length="169" mass="18045">MTWQKPRARAAVLPPPSPFDAVRPEDKAPDLNAGPQGAAIGSLLCTLLGKLQDTSPLGCSQSCNLIRSPVAALPQARRQPSNHTLAAGWLQRTSLSHPSTAVTSPQPTPFMFIWRTALGQPDGRRGSALQGRGVRPCMPCPSPLEPMNEPAHIPPSAGPKIPYRRCGYT</sequence>
<reference evidence="4" key="1">
    <citation type="submission" date="2010-07" db="EMBL/GenBank/DDBJ databases">
        <title>The genome sequence of Gaeumannomyces graminis var. tritici strain R3-111a-1.</title>
        <authorList>
            <consortium name="The Broad Institute Genome Sequencing Platform"/>
            <person name="Ma L.-J."/>
            <person name="Dead R."/>
            <person name="Young S."/>
            <person name="Zeng Q."/>
            <person name="Koehrsen M."/>
            <person name="Alvarado L."/>
            <person name="Berlin A."/>
            <person name="Chapman S.B."/>
            <person name="Chen Z."/>
            <person name="Freedman E."/>
            <person name="Gellesch M."/>
            <person name="Goldberg J."/>
            <person name="Griggs A."/>
            <person name="Gujja S."/>
            <person name="Heilman E.R."/>
            <person name="Heiman D."/>
            <person name="Hepburn T."/>
            <person name="Howarth C."/>
            <person name="Jen D."/>
            <person name="Larson L."/>
            <person name="Mehta T."/>
            <person name="Neiman D."/>
            <person name="Pearson M."/>
            <person name="Roberts A."/>
            <person name="Saif S."/>
            <person name="Shea T."/>
            <person name="Shenoy N."/>
            <person name="Sisk P."/>
            <person name="Stolte C."/>
            <person name="Sykes S."/>
            <person name="Walk T."/>
            <person name="White J."/>
            <person name="Yandava C."/>
            <person name="Haas B."/>
            <person name="Nusbaum C."/>
            <person name="Birren B."/>
        </authorList>
    </citation>
    <scope>NUCLEOTIDE SEQUENCE [LARGE SCALE GENOMIC DNA]</scope>
    <source>
        <strain evidence="4">R3-111a-1</strain>
    </source>
</reference>
<evidence type="ECO:0000256" key="1">
    <source>
        <dbReference type="SAM" id="MobiDB-lite"/>
    </source>
</evidence>
<gene>
    <name evidence="3" type="primary">20343156</name>
    <name evidence="2" type="ORF">GGTG_02698</name>
</gene>
<organism evidence="2">
    <name type="scientific">Gaeumannomyces tritici (strain R3-111a-1)</name>
    <name type="common">Wheat and barley take-all root rot fungus</name>
    <name type="synonym">Gaeumannomyces graminis var. tritici</name>
    <dbReference type="NCBI Taxonomy" id="644352"/>
    <lineage>
        <taxon>Eukaryota</taxon>
        <taxon>Fungi</taxon>
        <taxon>Dikarya</taxon>
        <taxon>Ascomycota</taxon>
        <taxon>Pezizomycotina</taxon>
        <taxon>Sordariomycetes</taxon>
        <taxon>Sordariomycetidae</taxon>
        <taxon>Magnaporthales</taxon>
        <taxon>Magnaporthaceae</taxon>
        <taxon>Gaeumannomyces</taxon>
    </lineage>
</organism>
<dbReference type="RefSeq" id="XP_009218737.1">
    <property type="nucleotide sequence ID" value="XM_009220473.1"/>
</dbReference>
<dbReference type="GeneID" id="20343156"/>
<evidence type="ECO:0000313" key="2">
    <source>
        <dbReference type="EMBL" id="EJT77592.1"/>
    </source>
</evidence>
<dbReference type="HOGENOM" id="CLU_1578614_0_0_1"/>
<dbReference type="Proteomes" id="UP000006039">
    <property type="component" value="Unassembled WGS sequence"/>
</dbReference>
<reference evidence="2" key="3">
    <citation type="submission" date="2010-09" db="EMBL/GenBank/DDBJ databases">
        <title>Annotation of Gaeumannomyces graminis var. tritici R3-111a-1.</title>
        <authorList>
            <consortium name="The Broad Institute Genome Sequencing Platform"/>
            <person name="Ma L.-J."/>
            <person name="Dead R."/>
            <person name="Young S.K."/>
            <person name="Zeng Q."/>
            <person name="Gargeya S."/>
            <person name="Fitzgerald M."/>
            <person name="Haas B."/>
            <person name="Abouelleil A."/>
            <person name="Alvarado L."/>
            <person name="Arachchi H.M."/>
            <person name="Berlin A."/>
            <person name="Brown A."/>
            <person name="Chapman S.B."/>
            <person name="Chen Z."/>
            <person name="Dunbar C."/>
            <person name="Freedman E."/>
            <person name="Gearin G."/>
            <person name="Gellesch M."/>
            <person name="Goldberg J."/>
            <person name="Griggs A."/>
            <person name="Gujja S."/>
            <person name="Heiman D."/>
            <person name="Howarth C."/>
            <person name="Larson L."/>
            <person name="Lui A."/>
            <person name="MacDonald P.J.P."/>
            <person name="Mehta T."/>
            <person name="Montmayeur A."/>
            <person name="Murphy C."/>
            <person name="Neiman D."/>
            <person name="Pearson M."/>
            <person name="Priest M."/>
            <person name="Roberts A."/>
            <person name="Saif S."/>
            <person name="Shea T."/>
            <person name="Shenoy N."/>
            <person name="Sisk P."/>
            <person name="Stolte C."/>
            <person name="Sykes S."/>
            <person name="Yandava C."/>
            <person name="Wortman J."/>
            <person name="Nusbaum C."/>
            <person name="Birren B."/>
        </authorList>
    </citation>
    <scope>NUCLEOTIDE SEQUENCE</scope>
    <source>
        <strain evidence="2">R3-111a-1</strain>
    </source>
</reference>
<feature type="region of interest" description="Disordered" evidence="1">
    <location>
        <begin position="1"/>
        <end position="29"/>
    </location>
</feature>
<evidence type="ECO:0000313" key="4">
    <source>
        <dbReference type="Proteomes" id="UP000006039"/>
    </source>
</evidence>
<dbReference type="EnsemblFungi" id="EJT77592">
    <property type="protein sequence ID" value="EJT77592"/>
    <property type="gene ID" value="GGTG_02698"/>
</dbReference>
<reference evidence="2" key="2">
    <citation type="submission" date="2010-07" db="EMBL/GenBank/DDBJ databases">
        <authorList>
            <consortium name="The Broad Institute Genome Sequencing Platform"/>
            <consortium name="Broad Institute Genome Sequencing Center for Infectious Disease"/>
            <person name="Ma L.-J."/>
            <person name="Dead R."/>
            <person name="Young S."/>
            <person name="Zeng Q."/>
            <person name="Koehrsen M."/>
            <person name="Alvarado L."/>
            <person name="Berlin A."/>
            <person name="Chapman S.B."/>
            <person name="Chen Z."/>
            <person name="Freedman E."/>
            <person name="Gellesch M."/>
            <person name="Goldberg J."/>
            <person name="Griggs A."/>
            <person name="Gujja S."/>
            <person name="Heilman E.R."/>
            <person name="Heiman D."/>
            <person name="Hepburn T."/>
            <person name="Howarth C."/>
            <person name="Jen D."/>
            <person name="Larson L."/>
            <person name="Mehta T."/>
            <person name="Neiman D."/>
            <person name="Pearson M."/>
            <person name="Roberts A."/>
            <person name="Saif S."/>
            <person name="Shea T."/>
            <person name="Shenoy N."/>
            <person name="Sisk P."/>
            <person name="Stolte C."/>
            <person name="Sykes S."/>
            <person name="Walk T."/>
            <person name="White J."/>
            <person name="Yandava C."/>
            <person name="Haas B."/>
            <person name="Nusbaum C."/>
            <person name="Birren B."/>
        </authorList>
    </citation>
    <scope>NUCLEOTIDE SEQUENCE</scope>
    <source>
        <strain evidence="2">R3-111a-1</strain>
    </source>
</reference>
<dbReference type="VEuPathDB" id="FungiDB:GGTG_02698"/>
<dbReference type="EMBL" id="GL385396">
    <property type="protein sequence ID" value="EJT77592.1"/>
    <property type="molecule type" value="Genomic_DNA"/>
</dbReference>